<dbReference type="AlphaFoldDB" id="A0A1T5IUX7"/>
<accession>A0A1T5IUX7</accession>
<keyword evidence="2" id="KW-1185">Reference proteome</keyword>
<evidence type="ECO:0000313" key="2">
    <source>
        <dbReference type="Proteomes" id="UP000189777"/>
    </source>
</evidence>
<dbReference type="EMBL" id="FUZQ01000001">
    <property type="protein sequence ID" value="SKC42872.1"/>
    <property type="molecule type" value="Genomic_DNA"/>
</dbReference>
<evidence type="ECO:0000313" key="1">
    <source>
        <dbReference type="EMBL" id="SKC42872.1"/>
    </source>
</evidence>
<gene>
    <name evidence="1" type="ORF">SAMN04324258_0938</name>
</gene>
<proteinExistence type="predicted"/>
<dbReference type="Proteomes" id="UP000189777">
    <property type="component" value="Unassembled WGS sequence"/>
</dbReference>
<name>A0A1T5IUX7_9MICO</name>
<protein>
    <submittedName>
        <fullName evidence="1">Uncharacterized protein</fullName>
    </submittedName>
</protein>
<reference evidence="1 2" key="1">
    <citation type="submission" date="2017-02" db="EMBL/GenBank/DDBJ databases">
        <authorList>
            <person name="Peterson S.W."/>
        </authorList>
    </citation>
    <scope>NUCLEOTIDE SEQUENCE [LARGE SCALE GENOMIC DNA]</scope>
    <source>
        <strain evidence="1 2">DSM 21481</strain>
    </source>
</reference>
<sequence>MADVADAADLDVQGWTDGSILWPTEPQTAALYEALTPPCVGPGSGAPDRADRLLG</sequence>
<dbReference type="STRING" id="526729.SAMN04324258_0938"/>
<organism evidence="1 2">
    <name type="scientific">Krasilnikoviella flava</name>
    <dbReference type="NCBI Taxonomy" id="526729"/>
    <lineage>
        <taxon>Bacteria</taxon>
        <taxon>Bacillati</taxon>
        <taxon>Actinomycetota</taxon>
        <taxon>Actinomycetes</taxon>
        <taxon>Micrococcales</taxon>
        <taxon>Promicromonosporaceae</taxon>
        <taxon>Krasilnikoviella</taxon>
    </lineage>
</organism>